<name>A0ABS5SH88_9BACT</name>
<dbReference type="InterPro" id="IPR017871">
    <property type="entry name" value="ABC_transporter-like_CS"/>
</dbReference>
<dbReference type="InterPro" id="IPR003593">
    <property type="entry name" value="AAA+_ATPase"/>
</dbReference>
<dbReference type="PANTHER" id="PTHR45772">
    <property type="entry name" value="CONSERVED COMPONENT OF ABC TRANSPORTER FOR NATURAL AMINO ACIDS-RELATED"/>
    <property type="match status" value="1"/>
</dbReference>
<comment type="caution">
    <text evidence="5">The sequence shown here is derived from an EMBL/GenBank/DDBJ whole genome shotgun (WGS) entry which is preliminary data.</text>
</comment>
<protein>
    <submittedName>
        <fullName evidence="5">LPS export ABC transporter ATP-binding protein</fullName>
    </submittedName>
</protein>
<dbReference type="SUPFAM" id="SSF52540">
    <property type="entry name" value="P-loop containing nucleoside triphosphate hydrolases"/>
    <property type="match status" value="1"/>
</dbReference>
<evidence type="ECO:0000256" key="1">
    <source>
        <dbReference type="ARBA" id="ARBA00022448"/>
    </source>
</evidence>
<dbReference type="InterPro" id="IPR030921">
    <property type="entry name" value="LPS_export_LptB"/>
</dbReference>
<dbReference type="InterPro" id="IPR027417">
    <property type="entry name" value="P-loop_NTPase"/>
</dbReference>
<dbReference type="InterPro" id="IPR051120">
    <property type="entry name" value="ABC_AA/LPS_Transport"/>
</dbReference>
<evidence type="ECO:0000259" key="4">
    <source>
        <dbReference type="PROSITE" id="PS50893"/>
    </source>
</evidence>
<dbReference type="Gene3D" id="3.40.50.300">
    <property type="entry name" value="P-loop containing nucleotide triphosphate hydrolases"/>
    <property type="match status" value="1"/>
</dbReference>
<dbReference type="PROSITE" id="PS00211">
    <property type="entry name" value="ABC_TRANSPORTER_1"/>
    <property type="match status" value="1"/>
</dbReference>
<dbReference type="EMBL" id="JAHCVK010000016">
    <property type="protein sequence ID" value="MBT0654716.1"/>
    <property type="molecule type" value="Genomic_DNA"/>
</dbReference>
<reference evidence="5 6" key="1">
    <citation type="submission" date="2021-05" db="EMBL/GenBank/DDBJ databases">
        <title>The draft genome of Geobacter luticola JCM 17780.</title>
        <authorList>
            <person name="Xu Z."/>
            <person name="Masuda Y."/>
            <person name="Itoh H."/>
            <person name="Senoo K."/>
        </authorList>
    </citation>
    <scope>NUCLEOTIDE SEQUENCE [LARGE SCALE GENOMIC DNA]</scope>
    <source>
        <strain evidence="5 6">JCM 17780</strain>
    </source>
</reference>
<evidence type="ECO:0000313" key="6">
    <source>
        <dbReference type="Proteomes" id="UP000756860"/>
    </source>
</evidence>
<evidence type="ECO:0000256" key="3">
    <source>
        <dbReference type="ARBA" id="ARBA00022840"/>
    </source>
</evidence>
<keyword evidence="3 5" id="KW-0067">ATP-binding</keyword>
<dbReference type="CDD" id="cd03218">
    <property type="entry name" value="ABC_YhbG"/>
    <property type="match status" value="1"/>
</dbReference>
<dbReference type="NCBIfam" id="TIGR04406">
    <property type="entry name" value="LPS_export_lptB"/>
    <property type="match status" value="1"/>
</dbReference>
<dbReference type="InterPro" id="IPR003439">
    <property type="entry name" value="ABC_transporter-like_ATP-bd"/>
</dbReference>
<dbReference type="Proteomes" id="UP000756860">
    <property type="component" value="Unassembled WGS sequence"/>
</dbReference>
<dbReference type="Pfam" id="PF00005">
    <property type="entry name" value="ABC_tran"/>
    <property type="match status" value="1"/>
</dbReference>
<dbReference type="PROSITE" id="PS50893">
    <property type="entry name" value="ABC_TRANSPORTER_2"/>
    <property type="match status" value="1"/>
</dbReference>
<evidence type="ECO:0000313" key="5">
    <source>
        <dbReference type="EMBL" id="MBT0654716.1"/>
    </source>
</evidence>
<dbReference type="SMART" id="SM00382">
    <property type="entry name" value="AAA"/>
    <property type="match status" value="1"/>
</dbReference>
<dbReference type="GO" id="GO:0005524">
    <property type="term" value="F:ATP binding"/>
    <property type="evidence" value="ECO:0007669"/>
    <property type="project" value="UniProtKB-KW"/>
</dbReference>
<dbReference type="PANTHER" id="PTHR45772:SF10">
    <property type="entry name" value="LIPOPOLYSACCHARIDE EXPORT SYSTEM ATP-BINDING PROTEIN LPTB"/>
    <property type="match status" value="1"/>
</dbReference>
<accession>A0ABS5SH88</accession>
<gene>
    <name evidence="5" type="primary">lptB</name>
    <name evidence="5" type="ORF">KI810_16810</name>
</gene>
<keyword evidence="2" id="KW-0547">Nucleotide-binding</keyword>
<evidence type="ECO:0000256" key="2">
    <source>
        <dbReference type="ARBA" id="ARBA00022741"/>
    </source>
</evidence>
<proteinExistence type="predicted"/>
<organism evidence="5 6">
    <name type="scientific">Geomobilimonas luticola</name>
    <dbReference type="NCBI Taxonomy" id="1114878"/>
    <lineage>
        <taxon>Bacteria</taxon>
        <taxon>Pseudomonadati</taxon>
        <taxon>Thermodesulfobacteriota</taxon>
        <taxon>Desulfuromonadia</taxon>
        <taxon>Geobacterales</taxon>
        <taxon>Geobacteraceae</taxon>
        <taxon>Geomobilimonas</taxon>
    </lineage>
</organism>
<dbReference type="RefSeq" id="WP_214176725.1">
    <property type="nucleotide sequence ID" value="NZ_JAHCVK010000016.1"/>
</dbReference>
<keyword evidence="1" id="KW-0813">Transport</keyword>
<sequence>MPAQSLSQSLSTQGLRKSYRARTVVNSVDLEVATGEVVGLLGPNGAGKTTTFYMVVGLCRPDSGQVFLNGAAITDLPMYQRARRGISYLPQEPSVFRKLTVEDNLLAVLETRDMDLRQRRERADELLAEFRITHIARSKGYSLSGGERRRVEIARALATDPLFILLDEPFAGIDPLAVIDIQNVITDLKGKGMGILISDHNVRETLGVCDKAYILNEGEVLECGNPEQIASSKKAREIYLGEKFRL</sequence>
<feature type="domain" description="ABC transporter" evidence="4">
    <location>
        <begin position="10"/>
        <end position="242"/>
    </location>
</feature>
<keyword evidence="6" id="KW-1185">Reference proteome</keyword>